<evidence type="ECO:0000313" key="2">
    <source>
        <dbReference type="Proteomes" id="UP000427769"/>
    </source>
</evidence>
<organism evidence="1 2">
    <name type="scientific">Desulfosarcina widdelii</name>
    <dbReference type="NCBI Taxonomy" id="947919"/>
    <lineage>
        <taxon>Bacteria</taxon>
        <taxon>Pseudomonadati</taxon>
        <taxon>Thermodesulfobacteriota</taxon>
        <taxon>Desulfobacteria</taxon>
        <taxon>Desulfobacterales</taxon>
        <taxon>Desulfosarcinaceae</taxon>
        <taxon>Desulfosarcina</taxon>
    </lineage>
</organism>
<dbReference type="InterPro" id="IPR007709">
    <property type="entry name" value="N-FG_amidohydro"/>
</dbReference>
<accession>A0A5K7Z8U9</accession>
<name>A0A5K7Z8U9_9BACT</name>
<dbReference type="Pfam" id="PF05013">
    <property type="entry name" value="FGase"/>
    <property type="match status" value="1"/>
</dbReference>
<keyword evidence="2" id="KW-1185">Reference proteome</keyword>
<dbReference type="KEGG" id="dwd:DSCW_45420"/>
<evidence type="ECO:0000313" key="1">
    <source>
        <dbReference type="EMBL" id="BBO77125.1"/>
    </source>
</evidence>
<dbReference type="AlphaFoldDB" id="A0A5K7Z8U9"/>
<dbReference type="SUPFAM" id="SSF53187">
    <property type="entry name" value="Zn-dependent exopeptidases"/>
    <property type="match status" value="1"/>
</dbReference>
<sequence length="229" mass="26001">MDELSVMTDTHTDDLFGCHAGDEDTIVAFPVSRLIVDPERFTDDALEIMAWVGMGVIYEQTSSGERLRNTPSLEDRDELIRRFYLPHHKQLNDATGKELDHYGAALILDCHSFPSIPLPFEFDQNPDRPDICIGTDPAHTPRFLIEAAKQAVNDEGLSFRINKPSDGALVPTHYWQHDKRVLSVMIEVNRSLYMDEATGERSDQYEACKAMLGRIIQRLREASIPDQQT</sequence>
<reference evidence="1 2" key="1">
    <citation type="submission" date="2019-11" db="EMBL/GenBank/DDBJ databases">
        <title>Comparative genomics of hydrocarbon-degrading Desulfosarcina strains.</title>
        <authorList>
            <person name="Watanabe M."/>
            <person name="Kojima H."/>
            <person name="Fukui M."/>
        </authorList>
    </citation>
    <scope>NUCLEOTIDE SEQUENCE [LARGE SCALE GENOMIC DNA]</scope>
    <source>
        <strain evidence="1 2">PP31</strain>
    </source>
</reference>
<evidence type="ECO:0008006" key="3">
    <source>
        <dbReference type="Google" id="ProtNLM"/>
    </source>
</evidence>
<dbReference type="Proteomes" id="UP000427769">
    <property type="component" value="Chromosome"/>
</dbReference>
<gene>
    <name evidence="1" type="ORF">DSCW_45420</name>
</gene>
<dbReference type="Gene3D" id="3.40.630.40">
    <property type="entry name" value="Zn-dependent exopeptidases"/>
    <property type="match status" value="1"/>
</dbReference>
<proteinExistence type="predicted"/>
<dbReference type="EMBL" id="AP021875">
    <property type="protein sequence ID" value="BBO77125.1"/>
    <property type="molecule type" value="Genomic_DNA"/>
</dbReference>
<protein>
    <recommendedName>
        <fullName evidence="3">N-formylglutamate amidohydrolase</fullName>
    </recommendedName>
</protein>